<evidence type="ECO:0000313" key="8">
    <source>
        <dbReference type="Proteomes" id="UP000094463"/>
    </source>
</evidence>
<feature type="transmembrane region" description="Helical" evidence="5">
    <location>
        <begin position="55"/>
        <end position="71"/>
    </location>
</feature>
<dbReference type="OrthoDB" id="9806253at2"/>
<feature type="transmembrane region" description="Helical" evidence="5">
    <location>
        <begin position="78"/>
        <end position="94"/>
    </location>
</feature>
<feature type="transmembrane region" description="Helical" evidence="5">
    <location>
        <begin position="32"/>
        <end position="49"/>
    </location>
</feature>
<proteinExistence type="predicted"/>
<evidence type="ECO:0000256" key="1">
    <source>
        <dbReference type="ARBA" id="ARBA00004141"/>
    </source>
</evidence>
<reference evidence="7 8" key="1">
    <citation type="submission" date="2015-08" db="EMBL/GenBank/DDBJ databases">
        <title>The complete genome sequence of Bacillus beveridgei MLTeJB.</title>
        <authorList>
            <person name="Hanson T.E."/>
            <person name="Mesa C."/>
            <person name="Basesman S.M."/>
            <person name="Oremland R.S."/>
        </authorList>
    </citation>
    <scope>NUCLEOTIDE SEQUENCE [LARGE SCALE GENOMIC DNA]</scope>
    <source>
        <strain evidence="7 8">MLTeJB</strain>
    </source>
</reference>
<feature type="transmembrane region" description="Helical" evidence="5">
    <location>
        <begin position="100"/>
        <end position="119"/>
    </location>
</feature>
<keyword evidence="4 5" id="KW-0472">Membrane</keyword>
<dbReference type="Gene3D" id="2.40.50.140">
    <property type="entry name" value="Nucleic acid-binding proteins"/>
    <property type="match status" value="1"/>
</dbReference>
<dbReference type="EMBL" id="CP012502">
    <property type="protein sequence ID" value="AOM82621.1"/>
    <property type="molecule type" value="Genomic_DNA"/>
</dbReference>
<dbReference type="STRING" id="632773.BBEV_1253"/>
<feature type="transmembrane region" description="Helical" evidence="5">
    <location>
        <begin position="6"/>
        <end position="25"/>
    </location>
</feature>
<sequence length="218" mass="24016">MEMLEMAAVGFVVVFIATLFIFGELMVRMKGFFAVLGILLMALYFSYHITGAESLWIVVLYLVGLTLIIFDGKVTADGSVGIFGVAFMVAAIALPSPGWIYGVLVAMALILAAPTSFLFTKVFRKRQMWNKILFEDKLTSDKGYNSMNETYKDLVGKKGMTKTSFRPTGTVEIENKMYSATSDNQWLDAETEVTIIAADGTRILVVPDKEDASIPSQS</sequence>
<dbReference type="InterPro" id="IPR052165">
    <property type="entry name" value="Membrane_assoc_protease"/>
</dbReference>
<evidence type="ECO:0000256" key="3">
    <source>
        <dbReference type="ARBA" id="ARBA00022989"/>
    </source>
</evidence>
<comment type="subcellular location">
    <subcellularLocation>
        <location evidence="1">Membrane</location>
        <topology evidence="1">Multi-pass membrane protein</topology>
    </subcellularLocation>
</comment>
<evidence type="ECO:0000256" key="5">
    <source>
        <dbReference type="SAM" id="Phobius"/>
    </source>
</evidence>
<evidence type="ECO:0000256" key="4">
    <source>
        <dbReference type="ARBA" id="ARBA00023136"/>
    </source>
</evidence>
<accession>A0A1D7QUD2</accession>
<dbReference type="InterPro" id="IPR002810">
    <property type="entry name" value="NfeD-like_C"/>
</dbReference>
<dbReference type="InterPro" id="IPR012340">
    <property type="entry name" value="NA-bd_OB-fold"/>
</dbReference>
<dbReference type="Pfam" id="PF01957">
    <property type="entry name" value="NfeD"/>
    <property type="match status" value="1"/>
</dbReference>
<keyword evidence="3 5" id="KW-1133">Transmembrane helix</keyword>
<name>A0A1D7QUD2_9BACI</name>
<dbReference type="PATRIC" id="fig|632773.3.peg.1326"/>
<dbReference type="AlphaFoldDB" id="A0A1D7QUD2"/>
<protein>
    <recommendedName>
        <fullName evidence="6">NfeD-like C-terminal domain-containing protein</fullName>
    </recommendedName>
</protein>
<dbReference type="Proteomes" id="UP000094463">
    <property type="component" value="Chromosome"/>
</dbReference>
<dbReference type="PANTHER" id="PTHR33507">
    <property type="entry name" value="INNER MEMBRANE PROTEIN YBBJ"/>
    <property type="match status" value="1"/>
</dbReference>
<dbReference type="SUPFAM" id="SSF141322">
    <property type="entry name" value="NfeD domain-like"/>
    <property type="match status" value="1"/>
</dbReference>
<dbReference type="GO" id="GO:0005886">
    <property type="term" value="C:plasma membrane"/>
    <property type="evidence" value="ECO:0007669"/>
    <property type="project" value="TreeGrafter"/>
</dbReference>
<evidence type="ECO:0000259" key="6">
    <source>
        <dbReference type="Pfam" id="PF01957"/>
    </source>
</evidence>
<dbReference type="PANTHER" id="PTHR33507:SF3">
    <property type="entry name" value="INNER MEMBRANE PROTEIN YBBJ"/>
    <property type="match status" value="1"/>
</dbReference>
<organism evidence="7 8">
    <name type="scientific">Salisediminibacterium beveridgei</name>
    <dbReference type="NCBI Taxonomy" id="632773"/>
    <lineage>
        <taxon>Bacteria</taxon>
        <taxon>Bacillati</taxon>
        <taxon>Bacillota</taxon>
        <taxon>Bacilli</taxon>
        <taxon>Bacillales</taxon>
        <taxon>Bacillaceae</taxon>
        <taxon>Salisediminibacterium</taxon>
    </lineage>
</organism>
<gene>
    <name evidence="7" type="ORF">BBEV_1253</name>
</gene>
<evidence type="ECO:0000256" key="2">
    <source>
        <dbReference type="ARBA" id="ARBA00022692"/>
    </source>
</evidence>
<evidence type="ECO:0000313" key="7">
    <source>
        <dbReference type="EMBL" id="AOM82621.1"/>
    </source>
</evidence>
<keyword evidence="2 5" id="KW-0812">Transmembrane</keyword>
<dbReference type="RefSeq" id="WP_069364690.1">
    <property type="nucleotide sequence ID" value="NZ_CP012502.1"/>
</dbReference>
<dbReference type="KEGG" id="bbev:BBEV_1253"/>
<feature type="domain" description="NfeD-like C-terminal" evidence="6">
    <location>
        <begin position="152"/>
        <end position="207"/>
    </location>
</feature>
<keyword evidence="8" id="KW-1185">Reference proteome</keyword>